<feature type="compositionally biased region" description="Basic and acidic residues" evidence="1">
    <location>
        <begin position="339"/>
        <end position="351"/>
    </location>
</feature>
<feature type="region of interest" description="Disordered" evidence="1">
    <location>
        <begin position="134"/>
        <end position="161"/>
    </location>
</feature>
<accession>A0A1I7XR36</accession>
<reference evidence="3" key="1">
    <citation type="submission" date="2016-11" db="UniProtKB">
        <authorList>
            <consortium name="WormBaseParasite"/>
        </authorList>
    </citation>
    <scope>IDENTIFICATION</scope>
</reference>
<organism evidence="2 3">
    <name type="scientific">Heterorhabditis bacteriophora</name>
    <name type="common">Entomopathogenic nematode worm</name>
    <dbReference type="NCBI Taxonomy" id="37862"/>
    <lineage>
        <taxon>Eukaryota</taxon>
        <taxon>Metazoa</taxon>
        <taxon>Ecdysozoa</taxon>
        <taxon>Nematoda</taxon>
        <taxon>Chromadorea</taxon>
        <taxon>Rhabditida</taxon>
        <taxon>Rhabditina</taxon>
        <taxon>Rhabditomorpha</taxon>
        <taxon>Strongyloidea</taxon>
        <taxon>Heterorhabditidae</taxon>
        <taxon>Heterorhabditis</taxon>
    </lineage>
</organism>
<dbReference type="InterPro" id="IPR032922">
    <property type="entry name" value="SON"/>
</dbReference>
<dbReference type="Proteomes" id="UP000095283">
    <property type="component" value="Unplaced"/>
</dbReference>
<feature type="region of interest" description="Disordered" evidence="1">
    <location>
        <begin position="220"/>
        <end position="241"/>
    </location>
</feature>
<dbReference type="GO" id="GO:0051726">
    <property type="term" value="P:regulation of cell cycle"/>
    <property type="evidence" value="ECO:0007669"/>
    <property type="project" value="InterPro"/>
</dbReference>
<dbReference type="PANTHER" id="PTHR46528:SF1">
    <property type="entry name" value="PROTEIN SON"/>
    <property type="match status" value="1"/>
</dbReference>
<protein>
    <submittedName>
        <fullName evidence="3">CCHC-type domain-containing protein</fullName>
    </submittedName>
</protein>
<dbReference type="GO" id="GO:0003723">
    <property type="term" value="F:RNA binding"/>
    <property type="evidence" value="ECO:0007669"/>
    <property type="project" value="InterPro"/>
</dbReference>
<dbReference type="GO" id="GO:0048024">
    <property type="term" value="P:regulation of mRNA splicing, via spliceosome"/>
    <property type="evidence" value="ECO:0007669"/>
    <property type="project" value="TreeGrafter"/>
</dbReference>
<feature type="region of interest" description="Disordered" evidence="1">
    <location>
        <begin position="339"/>
        <end position="372"/>
    </location>
</feature>
<proteinExistence type="predicted"/>
<dbReference type="AlphaFoldDB" id="A0A1I7XR36"/>
<evidence type="ECO:0000313" key="3">
    <source>
        <dbReference type="WBParaSite" id="Hba_19993"/>
    </source>
</evidence>
<keyword evidence="2" id="KW-1185">Reference proteome</keyword>
<sequence>MDEPKVSSPVFVDPVPDQISDDDDLPVGADYRTVMKEAKMTINISSSLQYFLLRNLCILDHILMHFLCQKKLKKMRMTVIAVKGKGDFVPRNLKVKSSNNDSPVPPTQVVINQSEVEPATNQEASIIPNIKAGSPSEVSEEEFGPVMPPPTKDPEPEPISDGELEKEIEREIQEAGRNEKKVKTMGADKDFKNKFPLSLFYLPAYEMYIFKTIILVSKESDKRTRKRRRSRSTSPDTDQEIKARASRYYATIKNHIKDKLYINHIYTINSCRSANRIYRRSRSPDRNRDWRRNGDLVHDAATGLVGARPGVIHVIGLGVVHVHGVAVEIDTAYCQKIQRKQDKEDRREKGETVSSDDEASDDEKNSSNFKHPFGVKAAEPIKINIVNATPIPTKTSQERVLDSSQLRIVFPVSSGAVHKERKREWLDSSYETRTIENVFHRTKKYVAITSMDAEKARQHEKKATSISSLSLPLLPPPPLPPVLTGLGGLLPPPPPPPKLTAFDCLLPPPPPLPPMLIIPSEENLIMSEPIRTETAAPKDVSRVLAQRAAAQRTLNENPNDFDAIKKLKDADDQMEAWAATKNLPGKFTGSTGLNILKPEELQPQDPRYNAWVRKVRVITEMFGGFELILKAVHFMFLQDDDDVDVQA</sequence>
<dbReference type="PANTHER" id="PTHR46528">
    <property type="entry name" value="PROTEIN SON"/>
    <property type="match status" value="1"/>
</dbReference>
<evidence type="ECO:0000256" key="1">
    <source>
        <dbReference type="SAM" id="MobiDB-lite"/>
    </source>
</evidence>
<evidence type="ECO:0000313" key="2">
    <source>
        <dbReference type="Proteomes" id="UP000095283"/>
    </source>
</evidence>
<name>A0A1I7XR36_HETBA</name>
<dbReference type="WBParaSite" id="Hba_19993">
    <property type="protein sequence ID" value="Hba_19993"/>
    <property type="gene ID" value="Hba_19993"/>
</dbReference>